<sequence>MTVNYDRGACGAVDRPCLPESASLAAQGIRHDGHIQDSASLSPSYDNHGTSESILSDDRSIFNAIRVSSSREDIRFGGSAYNNNPVLEQGLAANMAMFIPTGHSHGGSSFADFPYDRIQAQGSRTLWWRSQMRSDQCLQSSHPPGPTSFNDDPALDSARPIHCKAVSLGDRGLPEPKWPGPLPSAVKSIQPRYPPPARAPTPPGFRLSNGVSTPWTSRHTPGEGSRIGSYGDAVRKFFGLSASSTSRPAELSVAGIGRAEDGTAVQGRFPYRTSGHGMNLARQLDDHPFHQRNLAVAQCEMVAADSEPETDASSSKNARAHLATRTPQAASSGRPCLSSGAALPSAPAPAVTGVSRKLIKATALFSPPRNPARQSGPSRVAPSVSPAESPVEGNNIGRGYLPPNPSQLQLPPLTATVDGTAAEEDFGTETFSSRDLMSWLTARIYLCCCLGNYSTHKSHGNFEEPLNITSSLETYATARSEFSAIGPLFPTRLGSENQHPRWYGFQCLVSSVSGLVSPARRIVDPVPV</sequence>
<feature type="region of interest" description="Disordered" evidence="1">
    <location>
        <begin position="365"/>
        <end position="407"/>
    </location>
</feature>
<dbReference type="Proteomes" id="UP001141434">
    <property type="component" value="Unassembled WGS sequence"/>
</dbReference>
<feature type="compositionally biased region" description="Low complexity" evidence="1">
    <location>
        <begin position="337"/>
        <end position="349"/>
    </location>
</feature>
<feature type="region of interest" description="Disordered" evidence="1">
    <location>
        <begin position="303"/>
        <end position="349"/>
    </location>
</feature>
<accession>A0A9W9ERB3</accession>
<keyword evidence="3" id="KW-1185">Reference proteome</keyword>
<evidence type="ECO:0000256" key="1">
    <source>
        <dbReference type="SAM" id="MobiDB-lite"/>
    </source>
</evidence>
<comment type="caution">
    <text evidence="2">The sequence shown here is derived from an EMBL/GenBank/DDBJ whole genome shotgun (WGS) entry which is preliminary data.</text>
</comment>
<feature type="compositionally biased region" description="Polar residues" evidence="1">
    <location>
        <begin position="209"/>
        <end position="219"/>
    </location>
</feature>
<protein>
    <submittedName>
        <fullName evidence="2">Uncharacterized protein</fullName>
    </submittedName>
</protein>
<dbReference type="AlphaFoldDB" id="A0A9W9ERB3"/>
<evidence type="ECO:0000313" key="2">
    <source>
        <dbReference type="EMBL" id="KAJ5086573.1"/>
    </source>
</evidence>
<dbReference type="GeneID" id="81397574"/>
<reference evidence="2" key="1">
    <citation type="submission" date="2022-11" db="EMBL/GenBank/DDBJ databases">
        <authorList>
            <person name="Petersen C."/>
        </authorList>
    </citation>
    <scope>NUCLEOTIDE SEQUENCE</scope>
    <source>
        <strain evidence="2">IBT 34128</strain>
    </source>
</reference>
<reference evidence="2" key="2">
    <citation type="journal article" date="2023" name="IMA Fungus">
        <title>Comparative genomic study of the Penicillium genus elucidates a diverse pangenome and 15 lateral gene transfer events.</title>
        <authorList>
            <person name="Petersen C."/>
            <person name="Sorensen T."/>
            <person name="Nielsen M.R."/>
            <person name="Sondergaard T.E."/>
            <person name="Sorensen J.L."/>
            <person name="Fitzpatrick D.A."/>
            <person name="Frisvad J.C."/>
            <person name="Nielsen K.L."/>
        </authorList>
    </citation>
    <scope>NUCLEOTIDE SEQUENCE</scope>
    <source>
        <strain evidence="2">IBT 34128</strain>
    </source>
</reference>
<evidence type="ECO:0000313" key="3">
    <source>
        <dbReference type="Proteomes" id="UP001141434"/>
    </source>
</evidence>
<organism evidence="2 3">
    <name type="scientific">Penicillium alfredii</name>
    <dbReference type="NCBI Taxonomy" id="1506179"/>
    <lineage>
        <taxon>Eukaryota</taxon>
        <taxon>Fungi</taxon>
        <taxon>Dikarya</taxon>
        <taxon>Ascomycota</taxon>
        <taxon>Pezizomycotina</taxon>
        <taxon>Eurotiomycetes</taxon>
        <taxon>Eurotiomycetidae</taxon>
        <taxon>Eurotiales</taxon>
        <taxon>Aspergillaceae</taxon>
        <taxon>Penicillium</taxon>
    </lineage>
</organism>
<name>A0A9W9ERB3_9EURO</name>
<gene>
    <name evidence="2" type="ORF">NUU61_007880</name>
</gene>
<proteinExistence type="predicted"/>
<dbReference type="EMBL" id="JAPMSZ010000010">
    <property type="protein sequence ID" value="KAJ5086573.1"/>
    <property type="molecule type" value="Genomic_DNA"/>
</dbReference>
<dbReference type="OrthoDB" id="4157036at2759"/>
<dbReference type="RefSeq" id="XP_056508698.1">
    <property type="nucleotide sequence ID" value="XM_056658405.1"/>
</dbReference>
<feature type="region of interest" description="Disordered" evidence="1">
    <location>
        <begin position="198"/>
        <end position="227"/>
    </location>
</feature>